<feature type="transmembrane region" description="Helical" evidence="5">
    <location>
        <begin position="213"/>
        <end position="231"/>
    </location>
</feature>
<evidence type="ECO:0000256" key="3">
    <source>
        <dbReference type="ARBA" id="ARBA00022989"/>
    </source>
</evidence>
<keyword evidence="8" id="KW-1185">Reference proteome</keyword>
<dbReference type="InterPro" id="IPR051533">
    <property type="entry name" value="WaaL-like"/>
</dbReference>
<dbReference type="Proteomes" id="UP000076927">
    <property type="component" value="Chromosome"/>
</dbReference>
<accession>A0A172TEQ5</accession>
<dbReference type="OrthoDB" id="1762823at2"/>
<evidence type="ECO:0000313" key="7">
    <source>
        <dbReference type="EMBL" id="ANE45416.1"/>
    </source>
</evidence>
<evidence type="ECO:0000259" key="6">
    <source>
        <dbReference type="Pfam" id="PF04932"/>
    </source>
</evidence>
<dbReference type="Pfam" id="PF04932">
    <property type="entry name" value="Wzy_C"/>
    <property type="match status" value="1"/>
</dbReference>
<feature type="transmembrane region" description="Helical" evidence="5">
    <location>
        <begin position="284"/>
        <end position="303"/>
    </location>
</feature>
<feature type="transmembrane region" description="Helical" evidence="5">
    <location>
        <begin position="430"/>
        <end position="449"/>
    </location>
</feature>
<dbReference type="RefSeq" id="WP_068604032.1">
    <property type="nucleotide sequence ID" value="NZ_CP011388.1"/>
</dbReference>
<dbReference type="AlphaFoldDB" id="A0A172TEQ5"/>
<feature type="transmembrane region" description="Helical" evidence="5">
    <location>
        <begin position="379"/>
        <end position="400"/>
    </location>
</feature>
<feature type="transmembrane region" description="Helical" evidence="5">
    <location>
        <begin position="161"/>
        <end position="182"/>
    </location>
</feature>
<keyword evidence="2 5" id="KW-0812">Transmembrane</keyword>
<feature type="transmembrane region" description="Helical" evidence="5">
    <location>
        <begin position="20"/>
        <end position="52"/>
    </location>
</feature>
<evidence type="ECO:0000256" key="4">
    <source>
        <dbReference type="ARBA" id="ARBA00023136"/>
    </source>
</evidence>
<evidence type="ECO:0000256" key="5">
    <source>
        <dbReference type="SAM" id="Phobius"/>
    </source>
</evidence>
<feature type="transmembrane region" description="Helical" evidence="5">
    <location>
        <begin position="138"/>
        <end position="154"/>
    </location>
</feature>
<feature type="transmembrane region" description="Helical" evidence="5">
    <location>
        <begin position="72"/>
        <end position="95"/>
    </location>
</feature>
<feature type="domain" description="O-antigen ligase-related" evidence="6">
    <location>
        <begin position="247"/>
        <end position="385"/>
    </location>
</feature>
<dbReference type="GO" id="GO:0016020">
    <property type="term" value="C:membrane"/>
    <property type="evidence" value="ECO:0007669"/>
    <property type="project" value="UniProtKB-SubCell"/>
</dbReference>
<evidence type="ECO:0000256" key="1">
    <source>
        <dbReference type="ARBA" id="ARBA00004141"/>
    </source>
</evidence>
<organism evidence="7 8">
    <name type="scientific">Paenibacillus swuensis</name>
    <dbReference type="NCBI Taxonomy" id="1178515"/>
    <lineage>
        <taxon>Bacteria</taxon>
        <taxon>Bacillati</taxon>
        <taxon>Bacillota</taxon>
        <taxon>Bacilli</taxon>
        <taxon>Bacillales</taxon>
        <taxon>Paenibacillaceae</taxon>
        <taxon>Paenibacillus</taxon>
    </lineage>
</organism>
<dbReference type="STRING" id="1178515.SY83_02720"/>
<comment type="subcellular location">
    <subcellularLocation>
        <location evidence="1">Membrane</location>
        <topology evidence="1">Multi-pass membrane protein</topology>
    </subcellularLocation>
</comment>
<reference evidence="7 8" key="1">
    <citation type="submission" date="2015-01" db="EMBL/GenBank/DDBJ databases">
        <title>Paenibacillus swuensis/DY6/whole genome sequencing.</title>
        <authorList>
            <person name="Kim M.K."/>
            <person name="Srinivasan S."/>
            <person name="Lee J.-J."/>
        </authorList>
    </citation>
    <scope>NUCLEOTIDE SEQUENCE [LARGE SCALE GENOMIC DNA]</scope>
    <source>
        <strain evidence="7 8">DY6</strain>
    </source>
</reference>
<dbReference type="KEGG" id="pswu:SY83_02720"/>
<dbReference type="PANTHER" id="PTHR37422:SF13">
    <property type="entry name" value="LIPOPOLYSACCHARIDE BIOSYNTHESIS PROTEIN PA4999-RELATED"/>
    <property type="match status" value="1"/>
</dbReference>
<gene>
    <name evidence="7" type="ORF">SY83_02720</name>
</gene>
<dbReference type="PANTHER" id="PTHR37422">
    <property type="entry name" value="TEICHURONIC ACID BIOSYNTHESIS PROTEIN TUAE"/>
    <property type="match status" value="1"/>
</dbReference>
<dbReference type="PATRIC" id="fig|1178515.4.peg.528"/>
<keyword evidence="4 5" id="KW-0472">Membrane</keyword>
<evidence type="ECO:0000256" key="2">
    <source>
        <dbReference type="ARBA" id="ARBA00022692"/>
    </source>
</evidence>
<dbReference type="InterPro" id="IPR007016">
    <property type="entry name" value="O-antigen_ligase-rel_domated"/>
</dbReference>
<proteinExistence type="predicted"/>
<name>A0A172TEQ5_9BACL</name>
<sequence>MKLAGSGALSSSRIISVKWLYIAGPFLGLLSVNLVTSVLWLAGVLLLLSLFYRETFTGVTLLLIPFFSIFKIYYSVGLSLNELMVIYAFIMLLWFEQDKQTSTSGNTFIIMLFVFSTSSLIFNANVDPSVMVKEWIKSIVYFMTFYIGLFYVTHEARLRKVILLLLVSAIVTAYNGVLQYVVGTSIAALQPWGPSFEYTIGKIRVYSTFDNPIYFGAYLIIMIGIAIGMLFYNPDRKLKWTLCLFLIGALPSLVFTYSRGAWIGLGISFITLIFFGTKPRVKWMGIGIVVLLAVAFPLLPDIFQNRLQQTTDFGDRSVIQRFYVYDTALQMIKENLFFGVGPGRFKYEYPAYMKSYASQDATTFTAENTFLELFVENGLIFFLTYISIWILFFYNTYYVFTRTASSLVKGYSFGSAIGMLGFLIDNMFAQMSSTPIVLTYWLLFGISYANKIRLDRDTALRPAKDRGYYGH</sequence>
<feature type="transmembrane region" description="Helical" evidence="5">
    <location>
        <begin position="238"/>
        <end position="255"/>
    </location>
</feature>
<evidence type="ECO:0000313" key="8">
    <source>
        <dbReference type="Proteomes" id="UP000076927"/>
    </source>
</evidence>
<feature type="transmembrane region" description="Helical" evidence="5">
    <location>
        <begin position="107"/>
        <end position="126"/>
    </location>
</feature>
<dbReference type="EMBL" id="CP011388">
    <property type="protein sequence ID" value="ANE45416.1"/>
    <property type="molecule type" value="Genomic_DNA"/>
</dbReference>
<protein>
    <recommendedName>
        <fullName evidence="6">O-antigen ligase-related domain-containing protein</fullName>
    </recommendedName>
</protein>
<keyword evidence="3 5" id="KW-1133">Transmembrane helix</keyword>